<dbReference type="SUPFAM" id="SSF55008">
    <property type="entry name" value="HMA, heavy metal-associated domain"/>
    <property type="match status" value="1"/>
</dbReference>
<organism evidence="2">
    <name type="scientific">marine metagenome</name>
    <dbReference type="NCBI Taxonomy" id="408172"/>
    <lineage>
        <taxon>unclassified sequences</taxon>
        <taxon>metagenomes</taxon>
        <taxon>ecological metagenomes</taxon>
    </lineage>
</organism>
<reference evidence="2" key="1">
    <citation type="submission" date="2018-05" db="EMBL/GenBank/DDBJ databases">
        <authorList>
            <person name="Lanie J.A."/>
            <person name="Ng W.-L."/>
            <person name="Kazmierczak K.M."/>
            <person name="Andrzejewski T.M."/>
            <person name="Davidsen T.M."/>
            <person name="Wayne K.J."/>
            <person name="Tettelin H."/>
            <person name="Glass J.I."/>
            <person name="Rusch D."/>
            <person name="Podicherti R."/>
            <person name="Tsui H.-C.T."/>
            <person name="Winkler M.E."/>
        </authorList>
    </citation>
    <scope>NUCLEOTIDE SEQUENCE</scope>
</reference>
<sequence length="111" mass="12338">MKVQGDNMKPIIPILFISSILFAGDNTAKIKVNGMMCSYSCVSKVNTVIKNIDGVKSCRVDFDRGEATVLYDDKKVGSKDIVNVLTKNTDFKVSELTDDIELDKKLMEKTI</sequence>
<evidence type="ECO:0000259" key="1">
    <source>
        <dbReference type="PROSITE" id="PS50846"/>
    </source>
</evidence>
<dbReference type="InterPro" id="IPR006121">
    <property type="entry name" value="HMA_dom"/>
</dbReference>
<dbReference type="GO" id="GO:0046872">
    <property type="term" value="F:metal ion binding"/>
    <property type="evidence" value="ECO:0007669"/>
    <property type="project" value="InterPro"/>
</dbReference>
<accession>A0A382BHJ1</accession>
<dbReference type="PROSITE" id="PS50846">
    <property type="entry name" value="HMA_2"/>
    <property type="match status" value="1"/>
</dbReference>
<dbReference type="CDD" id="cd00371">
    <property type="entry name" value="HMA"/>
    <property type="match status" value="1"/>
</dbReference>
<protein>
    <recommendedName>
        <fullName evidence="1">HMA domain-containing protein</fullName>
    </recommendedName>
</protein>
<dbReference type="Pfam" id="PF00403">
    <property type="entry name" value="HMA"/>
    <property type="match status" value="1"/>
</dbReference>
<dbReference type="AlphaFoldDB" id="A0A382BHJ1"/>
<proteinExistence type="predicted"/>
<dbReference type="InterPro" id="IPR036163">
    <property type="entry name" value="HMA_dom_sf"/>
</dbReference>
<dbReference type="Gene3D" id="3.30.70.100">
    <property type="match status" value="1"/>
</dbReference>
<dbReference type="EMBL" id="UINC01029628">
    <property type="protein sequence ID" value="SVB12663.1"/>
    <property type="molecule type" value="Genomic_DNA"/>
</dbReference>
<name>A0A382BHJ1_9ZZZZ</name>
<gene>
    <name evidence="2" type="ORF">METZ01_LOCUS165517</name>
</gene>
<evidence type="ECO:0000313" key="2">
    <source>
        <dbReference type="EMBL" id="SVB12663.1"/>
    </source>
</evidence>
<feature type="domain" description="HMA" evidence="1">
    <location>
        <begin position="26"/>
        <end position="94"/>
    </location>
</feature>